<sequence length="129" mass="14741">MEREIRFAKDGDEAPPLVIKESVAKRFAYFQQVLDGEFQEGTATEVVIAGVVSREIASVVLQKKAGGHYEATASDWFDDRRFCKSLLDAFSRCPTLARFITDHDDMQWRLALMVPLHPAPIKQQWQRQS</sequence>
<keyword evidence="2" id="KW-1185">Reference proteome</keyword>
<dbReference type="InParanoid" id="A0A0G4EHI7"/>
<dbReference type="VEuPathDB" id="CryptoDB:Vbra_7453"/>
<name>A0A0G4EHI7_VITBC</name>
<reference evidence="1 2" key="1">
    <citation type="submission" date="2014-11" db="EMBL/GenBank/DDBJ databases">
        <authorList>
            <person name="Zhu J."/>
            <person name="Qi W."/>
            <person name="Song R."/>
        </authorList>
    </citation>
    <scope>NUCLEOTIDE SEQUENCE [LARGE SCALE GENOMIC DNA]</scope>
</reference>
<accession>A0A0G4EHI7</accession>
<dbReference type="EMBL" id="CDMY01000242">
    <property type="protein sequence ID" value="CEL95957.1"/>
    <property type="molecule type" value="Genomic_DNA"/>
</dbReference>
<evidence type="ECO:0000313" key="1">
    <source>
        <dbReference type="EMBL" id="CEL95957.1"/>
    </source>
</evidence>
<gene>
    <name evidence="1" type="ORF">Vbra_7453</name>
</gene>
<evidence type="ECO:0000313" key="2">
    <source>
        <dbReference type="Proteomes" id="UP000041254"/>
    </source>
</evidence>
<proteinExistence type="predicted"/>
<dbReference type="Proteomes" id="UP000041254">
    <property type="component" value="Unassembled WGS sequence"/>
</dbReference>
<protein>
    <submittedName>
        <fullName evidence="1">Uncharacterized protein</fullName>
    </submittedName>
</protein>
<organism evidence="1 2">
    <name type="scientific">Vitrella brassicaformis (strain CCMP3155)</name>
    <dbReference type="NCBI Taxonomy" id="1169540"/>
    <lineage>
        <taxon>Eukaryota</taxon>
        <taxon>Sar</taxon>
        <taxon>Alveolata</taxon>
        <taxon>Colpodellida</taxon>
        <taxon>Vitrellaceae</taxon>
        <taxon>Vitrella</taxon>
    </lineage>
</organism>
<dbReference type="PhylomeDB" id="A0A0G4EHI7"/>
<dbReference type="AlphaFoldDB" id="A0A0G4EHI7"/>